<feature type="transmembrane region" description="Helical" evidence="1">
    <location>
        <begin position="97"/>
        <end position="119"/>
    </location>
</feature>
<dbReference type="AlphaFoldDB" id="A0A9D2CZ11"/>
<dbReference type="EMBL" id="DXCL01000026">
    <property type="protein sequence ID" value="HIZ03487.1"/>
    <property type="molecule type" value="Genomic_DNA"/>
</dbReference>
<feature type="transmembrane region" description="Helical" evidence="1">
    <location>
        <begin position="246"/>
        <end position="268"/>
    </location>
</feature>
<name>A0A9D2CZ11_9FIRM</name>
<comment type="caution">
    <text evidence="2">The sequence shown here is derived from an EMBL/GenBank/DDBJ whole genome shotgun (WGS) entry which is preliminary data.</text>
</comment>
<feature type="transmembrane region" description="Helical" evidence="1">
    <location>
        <begin position="54"/>
        <end position="76"/>
    </location>
</feature>
<sequence>MGKLLRADLFRVFRFKIFYVLLALNAVVGFFSVINELSWLPVDPSVSAFDVMCSGFGGGIAFIGILDAVLVSIFIGHEYGCGAMRNKVMTGGGRPKIYLSELIVSCAMCAAVYLGFHAVNFVFGSALMGWGSHSFAEVALAFLSGLFMTLAYSAIFTGIAMLSKNTIAGLLAGILGVLVVLFAVMWLMGELEGTYVYDPEDPEGAILVACRWPAWVQSLVRGFIRLIPTGQSVLLTGGAVQSLSGYGALIGLSCVWIALSAVGGSLLFRKIDMK</sequence>
<gene>
    <name evidence="2" type="ORF">H9727_04300</name>
</gene>
<feature type="transmembrane region" description="Helical" evidence="1">
    <location>
        <begin position="167"/>
        <end position="188"/>
    </location>
</feature>
<protein>
    <submittedName>
        <fullName evidence="2">Uncharacterized protein</fullName>
    </submittedName>
</protein>
<accession>A0A9D2CZ11</accession>
<dbReference type="Proteomes" id="UP000824132">
    <property type="component" value="Unassembled WGS sequence"/>
</dbReference>
<organism evidence="2 3">
    <name type="scientific">Candidatus Borkfalkia avistercoris</name>
    <dbReference type="NCBI Taxonomy" id="2838504"/>
    <lineage>
        <taxon>Bacteria</taxon>
        <taxon>Bacillati</taxon>
        <taxon>Bacillota</taxon>
        <taxon>Clostridia</taxon>
        <taxon>Christensenellales</taxon>
        <taxon>Christensenellaceae</taxon>
        <taxon>Candidatus Borkfalkia</taxon>
    </lineage>
</organism>
<reference evidence="2" key="1">
    <citation type="journal article" date="2021" name="PeerJ">
        <title>Extensive microbial diversity within the chicken gut microbiome revealed by metagenomics and culture.</title>
        <authorList>
            <person name="Gilroy R."/>
            <person name="Ravi A."/>
            <person name="Getino M."/>
            <person name="Pursley I."/>
            <person name="Horton D.L."/>
            <person name="Alikhan N.F."/>
            <person name="Baker D."/>
            <person name="Gharbi K."/>
            <person name="Hall N."/>
            <person name="Watson M."/>
            <person name="Adriaenssens E.M."/>
            <person name="Foster-Nyarko E."/>
            <person name="Jarju S."/>
            <person name="Secka A."/>
            <person name="Antonio M."/>
            <person name="Oren A."/>
            <person name="Chaudhuri R.R."/>
            <person name="La Ragione R."/>
            <person name="Hildebrand F."/>
            <person name="Pallen M.J."/>
        </authorList>
    </citation>
    <scope>NUCLEOTIDE SEQUENCE</scope>
    <source>
        <strain evidence="2">CHK187-5294</strain>
    </source>
</reference>
<feature type="transmembrane region" description="Helical" evidence="1">
    <location>
        <begin position="139"/>
        <end position="160"/>
    </location>
</feature>
<reference evidence="2" key="2">
    <citation type="submission" date="2021-04" db="EMBL/GenBank/DDBJ databases">
        <authorList>
            <person name="Gilroy R."/>
        </authorList>
    </citation>
    <scope>NUCLEOTIDE SEQUENCE</scope>
    <source>
        <strain evidence="2">CHK187-5294</strain>
    </source>
</reference>
<evidence type="ECO:0000256" key="1">
    <source>
        <dbReference type="SAM" id="Phobius"/>
    </source>
</evidence>
<evidence type="ECO:0000313" key="3">
    <source>
        <dbReference type="Proteomes" id="UP000824132"/>
    </source>
</evidence>
<feature type="transmembrane region" description="Helical" evidence="1">
    <location>
        <begin position="12"/>
        <end position="34"/>
    </location>
</feature>
<evidence type="ECO:0000313" key="2">
    <source>
        <dbReference type="EMBL" id="HIZ03487.1"/>
    </source>
</evidence>
<proteinExistence type="predicted"/>
<keyword evidence="1" id="KW-0812">Transmembrane</keyword>
<keyword evidence="1" id="KW-0472">Membrane</keyword>
<keyword evidence="1" id="KW-1133">Transmembrane helix</keyword>